<reference evidence="3" key="1">
    <citation type="journal article" date="2014" name="Int. J. Syst. Evol. Microbiol.">
        <title>Complete genome sequence of Corynebacterium casei LMG S-19264T (=DSM 44701T), isolated from a smear-ripened cheese.</title>
        <authorList>
            <consortium name="US DOE Joint Genome Institute (JGI-PGF)"/>
            <person name="Walter F."/>
            <person name="Albersmeier A."/>
            <person name="Kalinowski J."/>
            <person name="Ruckert C."/>
        </authorList>
    </citation>
    <scope>NUCLEOTIDE SEQUENCE</scope>
    <source>
        <strain evidence="3">VKM B-1606</strain>
    </source>
</reference>
<dbReference type="Gene3D" id="3.40.50.300">
    <property type="entry name" value="P-loop containing nucleotide triphosphate hydrolases"/>
    <property type="match status" value="1"/>
</dbReference>
<sequence>MQSIDRAPDVGNTSAPPTDFNGRATFGDGLLVAFSIVEADEHCVPPAKTFGVVAGEPRVVQHGQQPSRGTIRRAALTGSATQALERLATILHNMPSRQAIACAPPPPEERDVWRFITKRDLAALGAEAPADTIARTADYLRHASGPALIGLDVDAKGWPDELRDKVRANGGLPKVLATVAPAFVGAACLLRASSSAGVRVGDDGMPTSAEAGQHRFLIAADGADAGRFIDALCARLVFAGYGFPFISKAGHVEVRTLVDRAATGELSRLWFEGAAILGDRELQFAPGVRDPKVIAGGLLDTRAVLDLDDGEAEQLAAIEAEIKRTAEPHARAVRERWREKRIAELVATGKSRELAAKLVGSLSETHVLLADHELVFDDGSVATVREVYDNRKVFHRITMPDPLEPEYGRGENLAILFTDCSPPRIHSQAHGGITYTFDLASVFFETEEDRAKAAQAAPAERFEPLFPEGPAEPDERFTFTLFEEAAATALTSSARPLIKGLLDQGAMSVLYGESNSGKTFVAMDIAFHVAAGLSWCGLRTARAPIVYVAAEGGQGARKRAAALKAKFRNADTGGFRYLLHSVDLLHEDADLRPLIADLRRVAPVGLIVIDTFSRAMAGGDENTSTDMGAMVKHLDAIRAATSAHLMVVHHTGKDKAKGARGHTLLRAATDTEIEIDDQRLTVTKQRDLDKSFAAAFSLDVVTLGVDADGDPVTSCTVRWTAAAPPAPKRSAANDQNEKIAIAVLEALGTNRTAVLGDLWNEIGRKLADAGICKAASRNRITDLVKVALAGEGVSLEYDGRPIRLHVRQDGTSRTAGWIIEVEQRTSCPIEAAASHSDGLHQLHQGSVFG</sequence>
<dbReference type="Proteomes" id="UP001143400">
    <property type="component" value="Unassembled WGS sequence"/>
</dbReference>
<reference evidence="3" key="2">
    <citation type="submission" date="2023-01" db="EMBL/GenBank/DDBJ databases">
        <authorList>
            <person name="Sun Q."/>
            <person name="Evtushenko L."/>
        </authorList>
    </citation>
    <scope>NUCLEOTIDE SEQUENCE</scope>
    <source>
        <strain evidence="3">VKM B-1606</strain>
    </source>
</reference>
<evidence type="ECO:0000313" key="3">
    <source>
        <dbReference type="EMBL" id="GLK54545.1"/>
    </source>
</evidence>
<organism evidence="3 4">
    <name type="scientific">Methylopila capsulata</name>
    <dbReference type="NCBI Taxonomy" id="61654"/>
    <lineage>
        <taxon>Bacteria</taxon>
        <taxon>Pseudomonadati</taxon>
        <taxon>Pseudomonadota</taxon>
        <taxon>Alphaproteobacteria</taxon>
        <taxon>Hyphomicrobiales</taxon>
        <taxon>Methylopilaceae</taxon>
        <taxon>Methylopila</taxon>
    </lineage>
</organism>
<comment type="caution">
    <text evidence="3">The sequence shown here is derived from an EMBL/GenBank/DDBJ whole genome shotgun (WGS) entry which is preliminary data.</text>
</comment>
<feature type="region of interest" description="Disordered" evidence="1">
    <location>
        <begin position="1"/>
        <end position="21"/>
    </location>
</feature>
<accession>A0A9W6ISK7</accession>
<protein>
    <recommendedName>
        <fullName evidence="2">AAA+ ATPase domain-containing protein</fullName>
    </recommendedName>
</protein>
<feature type="domain" description="AAA+ ATPase" evidence="2">
    <location>
        <begin position="504"/>
        <end position="679"/>
    </location>
</feature>
<dbReference type="InterPro" id="IPR027417">
    <property type="entry name" value="P-loop_NTPase"/>
</dbReference>
<proteinExistence type="predicted"/>
<name>A0A9W6ISK7_9HYPH</name>
<evidence type="ECO:0000259" key="2">
    <source>
        <dbReference type="SMART" id="SM00382"/>
    </source>
</evidence>
<dbReference type="SMART" id="SM00382">
    <property type="entry name" value="AAA"/>
    <property type="match status" value="1"/>
</dbReference>
<evidence type="ECO:0000256" key="1">
    <source>
        <dbReference type="SAM" id="MobiDB-lite"/>
    </source>
</evidence>
<dbReference type="EMBL" id="BSFF01000001">
    <property type="protein sequence ID" value="GLK54545.1"/>
    <property type="molecule type" value="Genomic_DNA"/>
</dbReference>
<dbReference type="SUPFAM" id="SSF52540">
    <property type="entry name" value="P-loop containing nucleoside triphosphate hydrolases"/>
    <property type="match status" value="1"/>
</dbReference>
<dbReference type="InterPro" id="IPR003593">
    <property type="entry name" value="AAA+_ATPase"/>
</dbReference>
<dbReference type="RefSeq" id="WP_204949916.1">
    <property type="nucleotide sequence ID" value="NZ_JAFBCY010000002.1"/>
</dbReference>
<evidence type="ECO:0000313" key="4">
    <source>
        <dbReference type="Proteomes" id="UP001143400"/>
    </source>
</evidence>
<dbReference type="Pfam" id="PF13481">
    <property type="entry name" value="AAA_25"/>
    <property type="match status" value="1"/>
</dbReference>
<gene>
    <name evidence="3" type="ORF">GCM10008170_05640</name>
</gene>
<dbReference type="AlphaFoldDB" id="A0A9W6ISK7"/>